<accession>R7VEC4</accession>
<protein>
    <recommendedName>
        <fullName evidence="3">IPT/TIG domain-containing protein</fullName>
    </recommendedName>
</protein>
<gene>
    <name evidence="4" type="ORF">CAPTEDRAFT_195163</name>
</gene>
<dbReference type="InterPro" id="IPR031148">
    <property type="entry name" value="Plexin"/>
</dbReference>
<keyword evidence="6" id="KW-1185">Reference proteome</keyword>
<keyword evidence="2" id="KW-0472">Membrane</keyword>
<name>R7VEC4_CAPTE</name>
<feature type="transmembrane region" description="Helical" evidence="2">
    <location>
        <begin position="387"/>
        <end position="412"/>
    </location>
</feature>
<evidence type="ECO:0000313" key="5">
    <source>
        <dbReference type="EnsemblMetazoa" id="CapteP195163"/>
    </source>
</evidence>
<dbReference type="EMBL" id="KB292835">
    <property type="protein sequence ID" value="ELU16932.1"/>
    <property type="molecule type" value="Genomic_DNA"/>
</dbReference>
<dbReference type="PANTHER" id="PTHR22625:SF70">
    <property type="entry name" value="PLEXIN A, ISOFORM A"/>
    <property type="match status" value="1"/>
</dbReference>
<dbReference type="CDD" id="cd00603">
    <property type="entry name" value="IPT_PCSR"/>
    <property type="match status" value="1"/>
</dbReference>
<dbReference type="EMBL" id="AMQN01004206">
    <property type="status" value="NOT_ANNOTATED_CDS"/>
    <property type="molecule type" value="Genomic_DNA"/>
</dbReference>
<sequence length="835" mass="92578">MRFMPNETSNRLFQVVTPAVDEEGNLPITIVYKTAKDIQEVTTDRNGMPLSFIFKGNPEIEDIQPKKFNGDGGTNLTVIGRNLGSVAVPALNMSQEAITSKNGTLLMNPVMYPPQPCDLQSGNSMTCETPPIKTPNTTENYTIKFNIGFILEGVKEYEELNETKHNISLNFQVVQLNPIKVKEFPMYDPSSKEPLDIQVSWGEFQNQAQIVVGGEKSDIVEVYDNLIRFHPPGLEAFVEQDNPTLCPEIDLTDSEDSNKYKVSVVAGNTDMHAGCLQYINPSPALSIILGATILPALIVVVVSWGEFQNQAQIVVGGEKSDIVEVYDNLIRFHPPGLEAFVEQDNPTLCPEIDLTDSEDSNKYKVSVVAGNTDMHAGCLQYINPSPALSIILGATILPALIVVVVGIIVLRYRRRSQNQQRKFDDDYMVPQSPDPESDDMPIDSPEIERWLDQSGQILGFKKNQPEGTLKNFDPDSYPEFFRETMEHSFTKYFLPEFNTDPQNKGIHRDYMLSLPQMTEPNQNRVSVDFPDNLNEGVEEEIVDHSLPSPHIDPQNITRIFIDFHGNALGAGNERFSDHSPIRSNTNSNPDLMSGDYSVNLEELPGPISFHDSESNPYPISFDSPENVKVLPGPMSILQQNTESNPDPISLDSPDNVEVLPGPMSIIQQDTESNPEPISFNSPENVKVLSGPMSILQQDTESNPDPISFDSPENVEVLPGPMSINQQDTESNLDQISFDSPENVEVLSGPMSILQQDTESNPDPISFDSPENVEVLPGPMSILQQDTESNPDPISFDSSENVEVLPDPMPFLQHDTESNPNTVSGKFIDNMEVGIV</sequence>
<dbReference type="SUPFAM" id="SSF81296">
    <property type="entry name" value="E set domains"/>
    <property type="match status" value="1"/>
</dbReference>
<evidence type="ECO:0000256" key="1">
    <source>
        <dbReference type="SAM" id="MobiDB-lite"/>
    </source>
</evidence>
<dbReference type="EnsemblMetazoa" id="CapteT195163">
    <property type="protein sequence ID" value="CapteP195163"/>
    <property type="gene ID" value="CapteG195163"/>
</dbReference>
<organism evidence="4">
    <name type="scientific">Capitella teleta</name>
    <name type="common">Polychaete worm</name>
    <dbReference type="NCBI Taxonomy" id="283909"/>
    <lineage>
        <taxon>Eukaryota</taxon>
        <taxon>Metazoa</taxon>
        <taxon>Spiralia</taxon>
        <taxon>Lophotrochozoa</taxon>
        <taxon>Annelida</taxon>
        <taxon>Polychaeta</taxon>
        <taxon>Sedentaria</taxon>
        <taxon>Scolecida</taxon>
        <taxon>Capitellidae</taxon>
        <taxon>Capitella</taxon>
    </lineage>
</organism>
<evidence type="ECO:0000313" key="6">
    <source>
        <dbReference type="Proteomes" id="UP000014760"/>
    </source>
</evidence>
<dbReference type="Gene3D" id="2.60.40.10">
    <property type="entry name" value="Immunoglobulins"/>
    <property type="match status" value="1"/>
</dbReference>
<keyword evidence="2" id="KW-1133">Transmembrane helix</keyword>
<dbReference type="InterPro" id="IPR014756">
    <property type="entry name" value="Ig_E-set"/>
</dbReference>
<reference evidence="4 6" key="2">
    <citation type="journal article" date="2013" name="Nature">
        <title>Insights into bilaterian evolution from three spiralian genomes.</title>
        <authorList>
            <person name="Simakov O."/>
            <person name="Marletaz F."/>
            <person name="Cho S.J."/>
            <person name="Edsinger-Gonzales E."/>
            <person name="Havlak P."/>
            <person name="Hellsten U."/>
            <person name="Kuo D.H."/>
            <person name="Larsson T."/>
            <person name="Lv J."/>
            <person name="Arendt D."/>
            <person name="Savage R."/>
            <person name="Osoegawa K."/>
            <person name="de Jong P."/>
            <person name="Grimwood J."/>
            <person name="Chapman J.A."/>
            <person name="Shapiro H."/>
            <person name="Aerts A."/>
            <person name="Otillar R.P."/>
            <person name="Terry A.Y."/>
            <person name="Boore J.L."/>
            <person name="Grigoriev I.V."/>
            <person name="Lindberg D.R."/>
            <person name="Seaver E.C."/>
            <person name="Weisblat D.A."/>
            <person name="Putnam N.H."/>
            <person name="Rokhsar D.S."/>
        </authorList>
    </citation>
    <scope>NUCLEOTIDE SEQUENCE</scope>
    <source>
        <strain evidence="4 6">I ESC-2004</strain>
    </source>
</reference>
<dbReference type="GO" id="GO:0005886">
    <property type="term" value="C:plasma membrane"/>
    <property type="evidence" value="ECO:0007669"/>
    <property type="project" value="TreeGrafter"/>
</dbReference>
<evidence type="ECO:0000313" key="4">
    <source>
        <dbReference type="EMBL" id="ELU16932.1"/>
    </source>
</evidence>
<reference evidence="5" key="3">
    <citation type="submission" date="2015-06" db="UniProtKB">
        <authorList>
            <consortium name="EnsemblMetazoa"/>
        </authorList>
    </citation>
    <scope>IDENTIFICATION</scope>
</reference>
<reference evidence="6" key="1">
    <citation type="submission" date="2012-12" db="EMBL/GenBank/DDBJ databases">
        <authorList>
            <person name="Hellsten U."/>
            <person name="Grimwood J."/>
            <person name="Chapman J.A."/>
            <person name="Shapiro H."/>
            <person name="Aerts A."/>
            <person name="Otillar R.P."/>
            <person name="Terry A.Y."/>
            <person name="Boore J.L."/>
            <person name="Simakov O."/>
            <person name="Marletaz F."/>
            <person name="Cho S.-J."/>
            <person name="Edsinger-Gonzales E."/>
            <person name="Havlak P."/>
            <person name="Kuo D.-H."/>
            <person name="Larsson T."/>
            <person name="Lv J."/>
            <person name="Arendt D."/>
            <person name="Savage R."/>
            <person name="Osoegawa K."/>
            <person name="de Jong P."/>
            <person name="Lindberg D.R."/>
            <person name="Seaver E.C."/>
            <person name="Weisblat D.A."/>
            <person name="Putnam N.H."/>
            <person name="Grigoriev I.V."/>
            <person name="Rokhsar D.S."/>
        </authorList>
    </citation>
    <scope>NUCLEOTIDE SEQUENCE</scope>
    <source>
        <strain evidence="6">I ESC-2004</strain>
    </source>
</reference>
<keyword evidence="2" id="KW-0812">Transmembrane</keyword>
<feature type="region of interest" description="Disordered" evidence="1">
    <location>
        <begin position="421"/>
        <end position="440"/>
    </location>
</feature>
<dbReference type="Proteomes" id="UP000014760">
    <property type="component" value="Unassembled WGS sequence"/>
</dbReference>
<dbReference type="SMART" id="SM00429">
    <property type="entry name" value="IPT"/>
    <property type="match status" value="1"/>
</dbReference>
<dbReference type="Pfam" id="PF01833">
    <property type="entry name" value="TIG"/>
    <property type="match status" value="1"/>
</dbReference>
<dbReference type="GO" id="GO:0030334">
    <property type="term" value="P:regulation of cell migration"/>
    <property type="evidence" value="ECO:0007669"/>
    <property type="project" value="TreeGrafter"/>
</dbReference>
<dbReference type="HOGENOM" id="CLU_340169_0_0_1"/>
<evidence type="ECO:0000259" key="3">
    <source>
        <dbReference type="SMART" id="SM00429"/>
    </source>
</evidence>
<dbReference type="InterPro" id="IPR013783">
    <property type="entry name" value="Ig-like_fold"/>
</dbReference>
<dbReference type="InterPro" id="IPR002909">
    <property type="entry name" value="IPT_dom"/>
</dbReference>
<dbReference type="AlphaFoldDB" id="R7VEC4"/>
<proteinExistence type="predicted"/>
<evidence type="ECO:0000256" key="2">
    <source>
        <dbReference type="SAM" id="Phobius"/>
    </source>
</evidence>
<dbReference type="GO" id="GO:0002116">
    <property type="term" value="C:semaphorin receptor complex"/>
    <property type="evidence" value="ECO:0007669"/>
    <property type="project" value="TreeGrafter"/>
</dbReference>
<feature type="domain" description="IPT/TIG" evidence="3">
    <location>
        <begin position="57"/>
        <end position="158"/>
    </location>
</feature>
<dbReference type="GO" id="GO:0017154">
    <property type="term" value="F:semaphorin receptor activity"/>
    <property type="evidence" value="ECO:0007669"/>
    <property type="project" value="InterPro"/>
</dbReference>
<dbReference type="OrthoDB" id="9985181at2759"/>
<dbReference type="PANTHER" id="PTHR22625">
    <property type="entry name" value="PLEXIN"/>
    <property type="match status" value="1"/>
</dbReference>